<gene>
    <name evidence="5" type="primary">LOC104727537</name>
</gene>
<accession>A0ABM0URC4</accession>
<dbReference type="RefSeq" id="XP_010444936.1">
    <property type="nucleotide sequence ID" value="XM_010446634.1"/>
</dbReference>
<reference evidence="5" key="2">
    <citation type="submission" date="2025-08" db="UniProtKB">
        <authorList>
            <consortium name="RefSeq"/>
        </authorList>
    </citation>
    <scope>IDENTIFICATION</scope>
    <source>
        <tissue evidence="5">Leaf</tissue>
    </source>
</reference>
<evidence type="ECO:0000256" key="2">
    <source>
        <dbReference type="SAM" id="SignalP"/>
    </source>
</evidence>
<keyword evidence="2" id="KW-0732">Signal</keyword>
<dbReference type="Gene3D" id="2.60.40.420">
    <property type="entry name" value="Cupredoxins - blue copper proteins"/>
    <property type="match status" value="1"/>
</dbReference>
<dbReference type="InterPro" id="IPR045087">
    <property type="entry name" value="Cu-oxidase_fam"/>
</dbReference>
<dbReference type="Proteomes" id="UP000694864">
    <property type="component" value="Chromosome 11"/>
</dbReference>
<sequence length="123" mass="13879">MKQTNLLLCKLFIGALFLLGSVLVNGEDPYMFYTWTVTYGTRSPLGVPQQVILINNQFPGPPIEAVTNNNVVVNLINKLDEPFLITWNGVKQRRTSWQDGLTSFNLKIKSAKAAYKIFPLKFS</sequence>
<name>A0ABM0URC4_CAMSA</name>
<evidence type="ECO:0000259" key="3">
    <source>
        <dbReference type="Pfam" id="PF07732"/>
    </source>
</evidence>
<dbReference type="InterPro" id="IPR008972">
    <property type="entry name" value="Cupredoxin"/>
</dbReference>
<dbReference type="PANTHER" id="PTHR11709:SF245">
    <property type="entry name" value="SKU5 SIMILAR 16"/>
    <property type="match status" value="1"/>
</dbReference>
<evidence type="ECO:0000256" key="1">
    <source>
        <dbReference type="ARBA" id="ARBA00010609"/>
    </source>
</evidence>
<dbReference type="GeneID" id="104727537"/>
<reference evidence="4" key="1">
    <citation type="journal article" date="2014" name="Nat. Commun.">
        <title>The emerging biofuel crop Camelina sativa retains a highly undifferentiated hexaploid genome structure.</title>
        <authorList>
            <person name="Kagale S."/>
            <person name="Koh C."/>
            <person name="Nixon J."/>
            <person name="Bollina V."/>
            <person name="Clarke W.E."/>
            <person name="Tuteja R."/>
            <person name="Spillane C."/>
            <person name="Robinson S.J."/>
            <person name="Links M.G."/>
            <person name="Clarke C."/>
            <person name="Higgins E.E."/>
            <person name="Huebert T."/>
            <person name="Sharpe A.G."/>
            <person name="Parkin I.A."/>
        </authorList>
    </citation>
    <scope>NUCLEOTIDE SEQUENCE [LARGE SCALE GENOMIC DNA]</scope>
    <source>
        <strain evidence="4">cv. DH55</strain>
    </source>
</reference>
<evidence type="ECO:0000313" key="5">
    <source>
        <dbReference type="RefSeq" id="XP_010444936.1"/>
    </source>
</evidence>
<proteinExistence type="inferred from homology"/>
<feature type="domain" description="Plastocyanin-like" evidence="3">
    <location>
        <begin position="37"/>
        <end position="108"/>
    </location>
</feature>
<evidence type="ECO:0000313" key="4">
    <source>
        <dbReference type="Proteomes" id="UP000694864"/>
    </source>
</evidence>
<dbReference type="PANTHER" id="PTHR11709">
    <property type="entry name" value="MULTI-COPPER OXIDASE"/>
    <property type="match status" value="1"/>
</dbReference>
<keyword evidence="4" id="KW-1185">Reference proteome</keyword>
<protein>
    <submittedName>
        <fullName evidence="5">L-ascorbate oxidase homolog</fullName>
    </submittedName>
</protein>
<feature type="chain" id="PRO_5045742887" evidence="2">
    <location>
        <begin position="27"/>
        <end position="123"/>
    </location>
</feature>
<organism evidence="4 5">
    <name type="scientific">Camelina sativa</name>
    <name type="common">False flax</name>
    <name type="synonym">Myagrum sativum</name>
    <dbReference type="NCBI Taxonomy" id="90675"/>
    <lineage>
        <taxon>Eukaryota</taxon>
        <taxon>Viridiplantae</taxon>
        <taxon>Streptophyta</taxon>
        <taxon>Embryophyta</taxon>
        <taxon>Tracheophyta</taxon>
        <taxon>Spermatophyta</taxon>
        <taxon>Magnoliopsida</taxon>
        <taxon>eudicotyledons</taxon>
        <taxon>Gunneridae</taxon>
        <taxon>Pentapetalae</taxon>
        <taxon>rosids</taxon>
        <taxon>malvids</taxon>
        <taxon>Brassicales</taxon>
        <taxon>Brassicaceae</taxon>
        <taxon>Camelineae</taxon>
        <taxon>Camelina</taxon>
    </lineage>
</organism>
<comment type="similarity">
    <text evidence="1">Belongs to the multicopper oxidase family.</text>
</comment>
<dbReference type="SUPFAM" id="SSF49503">
    <property type="entry name" value="Cupredoxins"/>
    <property type="match status" value="1"/>
</dbReference>
<dbReference type="Pfam" id="PF07732">
    <property type="entry name" value="Cu-oxidase_3"/>
    <property type="match status" value="1"/>
</dbReference>
<feature type="signal peptide" evidence="2">
    <location>
        <begin position="1"/>
        <end position="26"/>
    </location>
</feature>
<dbReference type="InterPro" id="IPR011707">
    <property type="entry name" value="Cu-oxidase-like_N"/>
</dbReference>